<evidence type="ECO:0000313" key="2">
    <source>
        <dbReference type="Proteomes" id="UP000078200"/>
    </source>
</evidence>
<reference evidence="1" key="1">
    <citation type="submission" date="2020-05" db="UniProtKB">
        <authorList>
            <consortium name="EnsemblMetazoa"/>
        </authorList>
    </citation>
    <scope>IDENTIFICATION</scope>
    <source>
        <strain evidence="1">TTRI</strain>
    </source>
</reference>
<evidence type="ECO:0000313" key="1">
    <source>
        <dbReference type="EnsemblMetazoa" id="GAUT017264-PA"/>
    </source>
</evidence>
<dbReference type="VEuPathDB" id="VectorBase:GAUT017264"/>
<keyword evidence="2" id="KW-1185">Reference proteome</keyword>
<name>A0A1A9UVP8_GLOAU</name>
<proteinExistence type="predicted"/>
<accession>A0A1A9UVP8</accession>
<protein>
    <submittedName>
        <fullName evidence="1">Uncharacterized protein</fullName>
    </submittedName>
</protein>
<dbReference type="Proteomes" id="UP000078200">
    <property type="component" value="Unassembled WGS sequence"/>
</dbReference>
<dbReference type="EnsemblMetazoa" id="GAUT017264-RA">
    <property type="protein sequence ID" value="GAUT017264-PA"/>
    <property type="gene ID" value="GAUT017264"/>
</dbReference>
<organism evidence="1 2">
    <name type="scientific">Glossina austeni</name>
    <name type="common">Savannah tsetse fly</name>
    <dbReference type="NCBI Taxonomy" id="7395"/>
    <lineage>
        <taxon>Eukaryota</taxon>
        <taxon>Metazoa</taxon>
        <taxon>Ecdysozoa</taxon>
        <taxon>Arthropoda</taxon>
        <taxon>Hexapoda</taxon>
        <taxon>Insecta</taxon>
        <taxon>Pterygota</taxon>
        <taxon>Neoptera</taxon>
        <taxon>Endopterygota</taxon>
        <taxon>Diptera</taxon>
        <taxon>Brachycera</taxon>
        <taxon>Muscomorpha</taxon>
        <taxon>Hippoboscoidea</taxon>
        <taxon>Glossinidae</taxon>
        <taxon>Glossina</taxon>
    </lineage>
</organism>
<sequence>MARRLLYLVSCNDTIFRRNIASATIRRYISDHINPYIVELLLWRNSTFDVVSETAFRMPKAILNFGSYFSMGSHLLKAFKNSLKLHNNKVKSSAHSKAHKPKTLTIIITGGHLLNYFKVHKGHSSELGGSYKLYIHSADDAFKNPEIFAKYRNRNNKTDLQKSFVAVYQPTNSYQTIRFKSNI</sequence>
<dbReference type="AlphaFoldDB" id="A0A1A9UVP8"/>